<dbReference type="GO" id="GO:0006487">
    <property type="term" value="P:protein N-linked glycosylation"/>
    <property type="evidence" value="ECO:0007669"/>
    <property type="project" value="TreeGrafter"/>
</dbReference>
<comment type="pathway">
    <text evidence="2">Protein modification; protein glycosylation.</text>
</comment>
<evidence type="ECO:0000313" key="14">
    <source>
        <dbReference type="Proteomes" id="UP000217199"/>
    </source>
</evidence>
<comment type="caution">
    <text evidence="13">The sequence shown here is derived from an EMBL/GenBank/DDBJ whole genome shotgun (WGS) entry which is preliminary data.</text>
</comment>
<evidence type="ECO:0000256" key="10">
    <source>
        <dbReference type="ARBA" id="ARBA00044721"/>
    </source>
</evidence>
<feature type="transmembrane region" description="Helical" evidence="12">
    <location>
        <begin position="308"/>
        <end position="324"/>
    </location>
</feature>
<dbReference type="UniPathway" id="UPA00378"/>
<evidence type="ECO:0000256" key="3">
    <source>
        <dbReference type="ARBA" id="ARBA00007063"/>
    </source>
</evidence>
<dbReference type="PANTHER" id="PTHR22760">
    <property type="entry name" value="GLYCOSYLTRANSFERASE"/>
    <property type="match status" value="1"/>
</dbReference>
<feature type="transmembrane region" description="Helical" evidence="12">
    <location>
        <begin position="129"/>
        <end position="149"/>
    </location>
</feature>
<gene>
    <name evidence="13" type="ORF">PNOK_0792500</name>
</gene>
<reference evidence="13 14" key="1">
    <citation type="journal article" date="2017" name="Mol. Ecol.">
        <title>Comparative and population genomic landscape of Phellinus noxius: A hypervariable fungus causing root rot in trees.</title>
        <authorList>
            <person name="Chung C.L."/>
            <person name="Lee T.J."/>
            <person name="Akiba M."/>
            <person name="Lee H.H."/>
            <person name="Kuo T.H."/>
            <person name="Liu D."/>
            <person name="Ke H.M."/>
            <person name="Yokoi T."/>
            <person name="Roa M.B."/>
            <person name="Lu M.J."/>
            <person name="Chang Y.Y."/>
            <person name="Ann P.J."/>
            <person name="Tsai J.N."/>
            <person name="Chen C.Y."/>
            <person name="Tzean S.S."/>
            <person name="Ota Y."/>
            <person name="Hattori T."/>
            <person name="Sahashi N."/>
            <person name="Liou R.F."/>
            <person name="Kikuchi T."/>
            <person name="Tsai I.J."/>
        </authorList>
    </citation>
    <scope>NUCLEOTIDE SEQUENCE [LARGE SCALE GENOMIC DNA]</scope>
    <source>
        <strain evidence="13 14">FFPRI411160</strain>
    </source>
</reference>
<dbReference type="EC" id="2.4.1.-" evidence="12"/>
<dbReference type="FunCoup" id="A0A286U9R2">
    <property type="interactions" value="167"/>
</dbReference>
<dbReference type="PANTHER" id="PTHR22760:SF1">
    <property type="entry name" value="DOL-P-MAN:MAN(7)GLCNAC(2)-PP-DOL ALPHA-1,6-MANNOSYLTRANSFERASE"/>
    <property type="match status" value="1"/>
</dbReference>
<keyword evidence="8 12" id="KW-1133">Transmembrane helix</keyword>
<dbReference type="EMBL" id="NBII01000008">
    <property type="protein sequence ID" value="PAV16305.1"/>
    <property type="molecule type" value="Genomic_DNA"/>
</dbReference>
<evidence type="ECO:0000256" key="2">
    <source>
        <dbReference type="ARBA" id="ARBA00004922"/>
    </source>
</evidence>
<dbReference type="InParanoid" id="A0A286U9R2"/>
<evidence type="ECO:0000256" key="7">
    <source>
        <dbReference type="ARBA" id="ARBA00022824"/>
    </source>
</evidence>
<evidence type="ECO:0000256" key="11">
    <source>
        <dbReference type="ARBA" id="ARBA00048899"/>
    </source>
</evidence>
<accession>A0A286U9R2</accession>
<comment type="catalytic activity">
    <reaction evidence="11">
        <text>an alpha-D-Man-(1-&gt;2)-alpha-D-Man-(1-&gt;2)-alpha-D-Man-(1-&gt;3)-[alpha-D-Man-(1-&gt;2)-alpha-D-Man-(1-&gt;3)-alpha-D-Man-(1-&gt;6)]-beta-D-Man-(1-&gt;4)-beta-D-GlcNAc-(1-&gt;4)-alpha-D-GlcNAc-diphospho-di-trans,poly-cis-dolichol + a di-trans,poly-cis-dolichyl beta-D-mannosyl phosphate = an alpha-D-Man-(1-&gt;2)-alpha-D-Man-(1-&gt;2)-alpha-D-Man-(1-&gt;3)-[alpha-D-Man-(1-&gt;2)-alpha-D-Man-(1-&gt;3)-[alpha-D-Man-(1-&gt;6)]-alpha-D-Man-(1-&gt;6)]-beta-D-Man-(1-&gt;4)-beta-D-GlcNAc-(1-&gt;4)-alpha-D-GlcNAc-diphospho-di-trans,poly-cis-dolichol + a di-trans,poly-cis-dolichyl phosphate + H(+)</text>
        <dbReference type="Rhea" id="RHEA:29535"/>
        <dbReference type="Rhea" id="RHEA-COMP:19498"/>
        <dbReference type="Rhea" id="RHEA-COMP:19501"/>
        <dbReference type="Rhea" id="RHEA-COMP:19518"/>
        <dbReference type="Rhea" id="RHEA-COMP:19519"/>
        <dbReference type="ChEBI" id="CHEBI:15378"/>
        <dbReference type="ChEBI" id="CHEBI:57683"/>
        <dbReference type="ChEBI" id="CHEBI:58211"/>
        <dbReference type="ChEBI" id="CHEBI:132517"/>
        <dbReference type="ChEBI" id="CHEBI:132519"/>
        <dbReference type="EC" id="2.4.1.260"/>
    </reaction>
    <physiologicalReaction direction="left-to-right" evidence="11">
        <dbReference type="Rhea" id="RHEA:29536"/>
    </physiologicalReaction>
</comment>
<dbReference type="GO" id="GO:0005789">
    <property type="term" value="C:endoplasmic reticulum membrane"/>
    <property type="evidence" value="ECO:0007669"/>
    <property type="project" value="UniProtKB-SubCell"/>
</dbReference>
<feature type="transmembrane region" description="Helical" evidence="12">
    <location>
        <begin position="187"/>
        <end position="211"/>
    </location>
</feature>
<evidence type="ECO:0000256" key="4">
    <source>
        <dbReference type="ARBA" id="ARBA00022676"/>
    </source>
</evidence>
<comment type="similarity">
    <text evidence="3 12">Belongs to the glycosyltransferase 22 family.</text>
</comment>
<evidence type="ECO:0000256" key="6">
    <source>
        <dbReference type="ARBA" id="ARBA00022692"/>
    </source>
</evidence>
<dbReference type="GO" id="GO:0052917">
    <property type="term" value="F:dol-P-Man:Man(7)GlcNAc(2)-PP-Dol alpha-1,6-mannosyltransferase activity"/>
    <property type="evidence" value="ECO:0007669"/>
    <property type="project" value="UniProtKB-EC"/>
</dbReference>
<organism evidence="13 14">
    <name type="scientific">Pyrrhoderma noxium</name>
    <dbReference type="NCBI Taxonomy" id="2282107"/>
    <lineage>
        <taxon>Eukaryota</taxon>
        <taxon>Fungi</taxon>
        <taxon>Dikarya</taxon>
        <taxon>Basidiomycota</taxon>
        <taxon>Agaricomycotina</taxon>
        <taxon>Agaricomycetes</taxon>
        <taxon>Hymenochaetales</taxon>
        <taxon>Hymenochaetaceae</taxon>
        <taxon>Pyrrhoderma</taxon>
    </lineage>
</organism>
<keyword evidence="6 12" id="KW-0812">Transmembrane</keyword>
<dbReference type="AlphaFoldDB" id="A0A286U9R2"/>
<sequence length="540" mass="61286">MKSVHKHGKKTQMDALIISSAFLHVFLSPYTKVEESFNLHATHDTLFYGIKNSALENYDHFIFPGAVPRSFLGSIVLAKLSWPLIYTLNTYDLISSKADVQLCIRLTLASINVLSLCILRRAIKKQFGFSTAMIFVLLTSTQFHLPFWMGRTLPNMFALPFVNVAYALLISRQHYYYRPKPLNVKAALSLLIFAAVVFRIELALLLAPLALQVLYNRWLSFGRLVKTCLVSGILSICITTLLDTRFWRSPTPLWPELHSLLFNVLGGNASQWGTLPAHTYFTSFLPKLLLTAFPLSILGFFIDSRVRGFLVTAILFISGMSILGHKEWRFIIYCVPIANIAAARGCVWLIHQRAHPLLRKLFFLFVLGCITVNLSLSAVLTQVSMHNYPGGVALSRFNEIYSNKDEVHVHISNLAAQTGASLFLQVHSPPYLSSLSLRTNTNIKVNHNWVYNKTENLSPVEITSPKSGFTHAIVEVEDEPTQQLKVFLTNSNWRKVECISAFDRFRVRRGKSVEGSTNIWDWIPRLEFVYTEKLCIVERI</sequence>
<keyword evidence="14" id="KW-1185">Reference proteome</keyword>
<dbReference type="InterPro" id="IPR005599">
    <property type="entry name" value="GPI_mannosylTrfase"/>
</dbReference>
<evidence type="ECO:0000256" key="1">
    <source>
        <dbReference type="ARBA" id="ARBA00004477"/>
    </source>
</evidence>
<dbReference type="STRING" id="2282107.A0A286U9R2"/>
<evidence type="ECO:0000313" key="13">
    <source>
        <dbReference type="EMBL" id="PAV16305.1"/>
    </source>
</evidence>
<dbReference type="Pfam" id="PF03901">
    <property type="entry name" value="Glyco_transf_22"/>
    <property type="match status" value="1"/>
</dbReference>
<proteinExistence type="inferred from homology"/>
<name>A0A286U9R2_9AGAM</name>
<evidence type="ECO:0000256" key="5">
    <source>
        <dbReference type="ARBA" id="ARBA00022679"/>
    </source>
</evidence>
<keyword evidence="4 12" id="KW-0328">Glycosyltransferase</keyword>
<evidence type="ECO:0000256" key="9">
    <source>
        <dbReference type="ARBA" id="ARBA00023136"/>
    </source>
</evidence>
<comment type="subcellular location">
    <subcellularLocation>
        <location evidence="1 12">Endoplasmic reticulum membrane</location>
        <topology evidence="1 12">Multi-pass membrane protein</topology>
    </subcellularLocation>
</comment>
<evidence type="ECO:0000256" key="12">
    <source>
        <dbReference type="RuleBase" id="RU363075"/>
    </source>
</evidence>
<feature type="transmembrane region" description="Helical" evidence="12">
    <location>
        <begin position="330"/>
        <end position="350"/>
    </location>
</feature>
<keyword evidence="7 12" id="KW-0256">Endoplasmic reticulum</keyword>
<dbReference type="Proteomes" id="UP000217199">
    <property type="component" value="Unassembled WGS sequence"/>
</dbReference>
<feature type="transmembrane region" description="Helical" evidence="12">
    <location>
        <begin position="223"/>
        <end position="242"/>
    </location>
</feature>
<feature type="transmembrane region" description="Helical" evidence="12">
    <location>
        <begin position="280"/>
        <end position="301"/>
    </location>
</feature>
<keyword evidence="5" id="KW-0808">Transferase</keyword>
<comment type="function">
    <text evidence="10">Mannosyltransferase that operates in the biosynthetic pathway of dolichol-linked oligosaccharides, the glycan precursors employed in protein asparagine (N)-glycosylation. The assembly of dolichol-linked oligosaccharides begins on the cytosolic side of the endoplasmic reticulum membrane and finishes in its lumen. The sequential addition of sugars to dolichol pyrophosphate produces dolichol-linked oligosaccharides containing fourteen sugars, including two GlcNAcs, nine mannoses and three glucoses. Once assembled, the oligosaccharide is transferred from the lipid to nascent proteins by oligosaccharyltransferases. In the lumen of the endoplasmic reticulum, adds the eighth mannose residue in an alpha-1,6 linkage onto Man(7)GlcNAc(2)-PP-dolichol to produce Man(8)GlcNAc(2)-PP-dolichol.</text>
</comment>
<protein>
    <recommendedName>
        <fullName evidence="12">Mannosyltransferase</fullName>
        <ecNumber evidence="12">2.4.1.-</ecNumber>
    </recommendedName>
</protein>
<evidence type="ECO:0000256" key="8">
    <source>
        <dbReference type="ARBA" id="ARBA00022989"/>
    </source>
</evidence>
<keyword evidence="9 12" id="KW-0472">Membrane</keyword>
<feature type="transmembrane region" description="Helical" evidence="12">
    <location>
        <begin position="362"/>
        <end position="380"/>
    </location>
</feature>
<dbReference type="OrthoDB" id="19039at2759"/>